<dbReference type="InterPro" id="IPR050469">
    <property type="entry name" value="Diguanylate_Cyclase"/>
</dbReference>
<dbReference type="Pfam" id="PF00072">
    <property type="entry name" value="Response_reg"/>
    <property type="match status" value="2"/>
</dbReference>
<dbReference type="GO" id="GO:1902201">
    <property type="term" value="P:negative regulation of bacterial-type flagellum-dependent cell motility"/>
    <property type="evidence" value="ECO:0007669"/>
    <property type="project" value="TreeGrafter"/>
</dbReference>
<dbReference type="SUPFAM" id="SSF52172">
    <property type="entry name" value="CheY-like"/>
    <property type="match status" value="2"/>
</dbReference>
<comment type="caution">
    <text evidence="3">Lacks conserved residue(s) required for the propagation of feature annotation.</text>
</comment>
<gene>
    <name evidence="6" type="ORF">DI626_05465</name>
</gene>
<evidence type="ECO:0000313" key="6">
    <source>
        <dbReference type="EMBL" id="PZO86828.1"/>
    </source>
</evidence>
<evidence type="ECO:0000259" key="5">
    <source>
        <dbReference type="PROSITE" id="PS50887"/>
    </source>
</evidence>
<feature type="domain" description="Response regulatory" evidence="4">
    <location>
        <begin position="157"/>
        <end position="273"/>
    </location>
</feature>
<name>A0A2W5BYL1_9BACT</name>
<dbReference type="InterPro" id="IPR043128">
    <property type="entry name" value="Rev_trsase/Diguanyl_cyclase"/>
</dbReference>
<dbReference type="SUPFAM" id="SSF55073">
    <property type="entry name" value="Nucleotide cyclase"/>
    <property type="match status" value="1"/>
</dbReference>
<evidence type="ECO:0000313" key="7">
    <source>
        <dbReference type="Proteomes" id="UP000249557"/>
    </source>
</evidence>
<dbReference type="GO" id="GO:0043709">
    <property type="term" value="P:cell adhesion involved in single-species biofilm formation"/>
    <property type="evidence" value="ECO:0007669"/>
    <property type="project" value="TreeGrafter"/>
</dbReference>
<dbReference type="InterPro" id="IPR011006">
    <property type="entry name" value="CheY-like_superfamily"/>
</dbReference>
<dbReference type="AlphaFoldDB" id="A0A2W5BYL1"/>
<evidence type="ECO:0000256" key="2">
    <source>
        <dbReference type="ARBA" id="ARBA00034247"/>
    </source>
</evidence>
<feature type="domain" description="GGDEF" evidence="5">
    <location>
        <begin position="323"/>
        <end position="458"/>
    </location>
</feature>
<dbReference type="Pfam" id="PF00990">
    <property type="entry name" value="GGDEF"/>
    <property type="match status" value="1"/>
</dbReference>
<dbReference type="InterPro" id="IPR029787">
    <property type="entry name" value="Nucleotide_cyclase"/>
</dbReference>
<comment type="caution">
    <text evidence="6">The sequence shown here is derived from an EMBL/GenBank/DDBJ whole genome shotgun (WGS) entry which is preliminary data.</text>
</comment>
<feature type="domain" description="Response regulatory" evidence="4">
    <location>
        <begin position="4"/>
        <end position="120"/>
    </location>
</feature>
<dbReference type="CDD" id="cd01949">
    <property type="entry name" value="GGDEF"/>
    <property type="match status" value="1"/>
</dbReference>
<dbReference type="SMART" id="SM00448">
    <property type="entry name" value="REC"/>
    <property type="match status" value="2"/>
</dbReference>
<dbReference type="NCBIfam" id="NF007135">
    <property type="entry name" value="PRK09581.1"/>
    <property type="match status" value="1"/>
</dbReference>
<dbReference type="FunFam" id="3.30.70.270:FF:000001">
    <property type="entry name" value="Diguanylate cyclase domain protein"/>
    <property type="match status" value="1"/>
</dbReference>
<organism evidence="6 7">
    <name type="scientific">Micavibrio aeruginosavorus</name>
    <dbReference type="NCBI Taxonomy" id="349221"/>
    <lineage>
        <taxon>Bacteria</taxon>
        <taxon>Pseudomonadati</taxon>
        <taxon>Bdellovibrionota</taxon>
        <taxon>Bdellovibrionia</taxon>
        <taxon>Bdellovibrionales</taxon>
        <taxon>Pseudobdellovibrionaceae</taxon>
        <taxon>Micavibrio</taxon>
    </lineage>
</organism>
<evidence type="ECO:0000259" key="4">
    <source>
        <dbReference type="PROSITE" id="PS50110"/>
    </source>
</evidence>
<dbReference type="Proteomes" id="UP000249557">
    <property type="component" value="Unassembled WGS sequence"/>
</dbReference>
<reference evidence="6 7" key="1">
    <citation type="submission" date="2017-08" db="EMBL/GenBank/DDBJ databases">
        <title>Infants hospitalized years apart are colonized by the same room-sourced microbial strains.</title>
        <authorList>
            <person name="Brooks B."/>
            <person name="Olm M.R."/>
            <person name="Firek B.A."/>
            <person name="Baker R."/>
            <person name="Thomas B.C."/>
            <person name="Morowitz M.J."/>
            <person name="Banfield J.F."/>
        </authorList>
    </citation>
    <scope>NUCLEOTIDE SEQUENCE [LARGE SCALE GENOMIC DNA]</scope>
    <source>
        <strain evidence="6">S2_018_000_R2_104</strain>
    </source>
</reference>
<comment type="catalytic activity">
    <reaction evidence="2">
        <text>2 GTP = 3',3'-c-di-GMP + 2 diphosphate</text>
        <dbReference type="Rhea" id="RHEA:24898"/>
        <dbReference type="ChEBI" id="CHEBI:33019"/>
        <dbReference type="ChEBI" id="CHEBI:37565"/>
        <dbReference type="ChEBI" id="CHEBI:58805"/>
        <dbReference type="EC" id="2.7.7.65"/>
    </reaction>
</comment>
<feature type="modified residue" description="4-aspartylphosphate" evidence="3">
    <location>
        <position position="53"/>
    </location>
</feature>
<dbReference type="GO" id="GO:0052621">
    <property type="term" value="F:diguanylate cyclase activity"/>
    <property type="evidence" value="ECO:0007669"/>
    <property type="project" value="UniProtKB-EC"/>
</dbReference>
<dbReference type="PANTHER" id="PTHR45138:SF9">
    <property type="entry name" value="DIGUANYLATE CYCLASE DGCM-RELATED"/>
    <property type="match status" value="1"/>
</dbReference>
<dbReference type="Gene3D" id="3.40.50.2300">
    <property type="match status" value="1"/>
</dbReference>
<dbReference type="PANTHER" id="PTHR45138">
    <property type="entry name" value="REGULATORY COMPONENTS OF SENSORY TRANSDUCTION SYSTEM"/>
    <property type="match status" value="1"/>
</dbReference>
<dbReference type="InterPro" id="IPR000160">
    <property type="entry name" value="GGDEF_dom"/>
</dbReference>
<evidence type="ECO:0000256" key="3">
    <source>
        <dbReference type="PROSITE-ProRule" id="PRU00169"/>
    </source>
</evidence>
<accession>A0A2W5BYL1</accession>
<protein>
    <recommendedName>
        <fullName evidence="1">diguanylate cyclase</fullName>
        <ecNumber evidence="1">2.7.7.65</ecNumber>
    </recommendedName>
</protein>
<evidence type="ECO:0000256" key="1">
    <source>
        <dbReference type="ARBA" id="ARBA00012528"/>
    </source>
</evidence>
<proteinExistence type="predicted"/>
<keyword evidence="3" id="KW-0597">Phosphoprotein</keyword>
<dbReference type="InterPro" id="IPR001789">
    <property type="entry name" value="Sig_transdc_resp-reg_receiver"/>
</dbReference>
<dbReference type="PROSITE" id="PS50110">
    <property type="entry name" value="RESPONSE_REGULATORY"/>
    <property type="match status" value="2"/>
</dbReference>
<sequence length="475" mass="52893">MSARVLVVDDILPNVKLLEAKLASEYYDVLTATNGMEALEKVASQSPDIVLLDVMMPGMDGFEVCARIKADPSTAHIPVVMVTALTDTADRIKGLEAGADDFLSKPLNDVALMSRVRSLVRLKMTVDEWRARENTATQLGVMDRPATAMNEPVEGARILVIEDQSYESSKFVEAMKTDDDIVDVVEGGIAAMGKIAEIDYDLIAVSLNLKNEDGLRLCSHLRSGERTRAVPLLMIASEDDMPRIAHGLEIGAHDYILRPVDRNELLARARTQIRRKRFQQRLRSNFELSLSMALTDPLTGLYNRRYFEVHLQKLLQKNEATNKAMAVLMLDIDHFRDFNNTYGHAIGDVVLKIFAKRLQDSLRSFDLVARLGGEEFVVILPDVTPEMAYFVGERLRRSVADEPFICDAPEGRVSVTTSIGAAIIEGGTSNMEEALKRADDCLYKAKEGGRNQVVFEGKGKLDPAQYLREGRNFLE</sequence>
<dbReference type="NCBIfam" id="TIGR00254">
    <property type="entry name" value="GGDEF"/>
    <property type="match status" value="1"/>
</dbReference>
<dbReference type="EMBL" id="QFNK01000089">
    <property type="protein sequence ID" value="PZO86828.1"/>
    <property type="molecule type" value="Genomic_DNA"/>
</dbReference>
<dbReference type="PROSITE" id="PS50887">
    <property type="entry name" value="GGDEF"/>
    <property type="match status" value="1"/>
</dbReference>
<dbReference type="CDD" id="cd17538">
    <property type="entry name" value="REC_D1_PleD-like"/>
    <property type="match status" value="1"/>
</dbReference>
<dbReference type="GO" id="GO:0000160">
    <property type="term" value="P:phosphorelay signal transduction system"/>
    <property type="evidence" value="ECO:0007669"/>
    <property type="project" value="InterPro"/>
</dbReference>
<dbReference type="SMART" id="SM00267">
    <property type="entry name" value="GGDEF"/>
    <property type="match status" value="1"/>
</dbReference>
<dbReference type="Gene3D" id="3.30.70.270">
    <property type="match status" value="1"/>
</dbReference>
<dbReference type="Gene3D" id="6.10.250.690">
    <property type="match status" value="1"/>
</dbReference>
<dbReference type="FunFam" id="3.40.50.2300:FF:000574">
    <property type="entry name" value="Response regulator PleD"/>
    <property type="match status" value="1"/>
</dbReference>
<dbReference type="EC" id="2.7.7.65" evidence="1"/>
<dbReference type="GO" id="GO:0005886">
    <property type="term" value="C:plasma membrane"/>
    <property type="evidence" value="ECO:0007669"/>
    <property type="project" value="TreeGrafter"/>
</dbReference>